<dbReference type="Proteomes" id="UP000789396">
    <property type="component" value="Unassembled WGS sequence"/>
</dbReference>
<accession>A0A9N9H1B8</accession>
<dbReference type="OrthoDB" id="10376786at2759"/>
<keyword evidence="2" id="KW-1185">Reference proteome</keyword>
<organism evidence="1 2">
    <name type="scientific">Racocetra fulgida</name>
    <dbReference type="NCBI Taxonomy" id="60492"/>
    <lineage>
        <taxon>Eukaryota</taxon>
        <taxon>Fungi</taxon>
        <taxon>Fungi incertae sedis</taxon>
        <taxon>Mucoromycota</taxon>
        <taxon>Glomeromycotina</taxon>
        <taxon>Glomeromycetes</taxon>
        <taxon>Diversisporales</taxon>
        <taxon>Gigasporaceae</taxon>
        <taxon>Racocetra</taxon>
    </lineage>
</organism>
<gene>
    <name evidence="1" type="ORF">RFULGI_LOCUS8235</name>
</gene>
<sequence>MNPARNPIDNSTVELKLEYHFNEVKEQYHELATIVKNSNDLYQLMNIYISAPENSQSRELEERLKLMLEIRDPDILVDLRINNGFKDSMSSLSEETFASLKTLEEIHNEAENFLSLKNELQNSISNIQALLNIRTEYLKLYDNTFITRSPATNSDINELFN</sequence>
<feature type="non-terminal residue" evidence="1">
    <location>
        <position position="1"/>
    </location>
</feature>
<name>A0A9N9H1B8_9GLOM</name>
<protein>
    <submittedName>
        <fullName evidence="1">9630_t:CDS:1</fullName>
    </submittedName>
</protein>
<reference evidence="1" key="1">
    <citation type="submission" date="2021-06" db="EMBL/GenBank/DDBJ databases">
        <authorList>
            <person name="Kallberg Y."/>
            <person name="Tangrot J."/>
            <person name="Rosling A."/>
        </authorList>
    </citation>
    <scope>NUCLEOTIDE SEQUENCE</scope>
    <source>
        <strain evidence="1">IN212</strain>
    </source>
</reference>
<dbReference type="EMBL" id="CAJVPZ010013037">
    <property type="protein sequence ID" value="CAG8645466.1"/>
    <property type="molecule type" value="Genomic_DNA"/>
</dbReference>
<evidence type="ECO:0000313" key="1">
    <source>
        <dbReference type="EMBL" id="CAG8645466.1"/>
    </source>
</evidence>
<evidence type="ECO:0000313" key="2">
    <source>
        <dbReference type="Proteomes" id="UP000789396"/>
    </source>
</evidence>
<dbReference type="AlphaFoldDB" id="A0A9N9H1B8"/>
<proteinExistence type="predicted"/>
<comment type="caution">
    <text evidence="1">The sequence shown here is derived from an EMBL/GenBank/DDBJ whole genome shotgun (WGS) entry which is preliminary data.</text>
</comment>